<feature type="domain" description="Peptidase M12A" evidence="2">
    <location>
        <begin position="1"/>
        <end position="87"/>
    </location>
</feature>
<dbReference type="PROSITE" id="PS51864">
    <property type="entry name" value="ASTACIN"/>
    <property type="match status" value="1"/>
</dbReference>
<reference evidence="3 4" key="1">
    <citation type="submission" date="2018-11" db="EMBL/GenBank/DDBJ databases">
        <authorList>
            <consortium name="Pathogen Informatics"/>
        </authorList>
    </citation>
    <scope>NUCLEOTIDE SEQUENCE [LARGE SCALE GENOMIC DNA]</scope>
</reference>
<protein>
    <recommendedName>
        <fullName evidence="2">Peptidase M12A domain-containing protein</fullName>
    </recommendedName>
</protein>
<dbReference type="SUPFAM" id="SSF55486">
    <property type="entry name" value="Metalloproteases ('zincins'), catalytic domain"/>
    <property type="match status" value="1"/>
</dbReference>
<name>A0A3P7JTJ1_STRVU</name>
<keyword evidence="4" id="KW-1185">Reference proteome</keyword>
<evidence type="ECO:0000256" key="1">
    <source>
        <dbReference type="PROSITE-ProRule" id="PRU01211"/>
    </source>
</evidence>
<dbReference type="PANTHER" id="PTHR10127:SF891">
    <property type="entry name" value="ZINC METALLOPROTEINASE NAS-29"/>
    <property type="match status" value="1"/>
</dbReference>
<dbReference type="InterPro" id="IPR024079">
    <property type="entry name" value="MetalloPept_cat_dom_sf"/>
</dbReference>
<gene>
    <name evidence="3" type="ORF">SVUK_LOCUS14545</name>
</gene>
<evidence type="ECO:0000259" key="2">
    <source>
        <dbReference type="PROSITE" id="PS51864"/>
    </source>
</evidence>
<comment type="caution">
    <text evidence="1">Lacks conserved residue(s) required for the propagation of feature annotation.</text>
</comment>
<sequence>MSSVLRFYSTSQRFDNQQFQIGPRELNTYRLPYDVGSVMHYTPTEFSSYKSVPALTTVDPNLQQTMGQMEGPSFLDVMALNLHYNCQGQLHILLDANARYDYEEVTPPTMSLPAEIVENTEEQSDGVNTTVARM</sequence>
<organism evidence="3 4">
    <name type="scientific">Strongylus vulgaris</name>
    <name type="common">Blood worm</name>
    <dbReference type="NCBI Taxonomy" id="40348"/>
    <lineage>
        <taxon>Eukaryota</taxon>
        <taxon>Metazoa</taxon>
        <taxon>Ecdysozoa</taxon>
        <taxon>Nematoda</taxon>
        <taxon>Chromadorea</taxon>
        <taxon>Rhabditida</taxon>
        <taxon>Rhabditina</taxon>
        <taxon>Rhabditomorpha</taxon>
        <taxon>Strongyloidea</taxon>
        <taxon>Strongylidae</taxon>
        <taxon>Strongylus</taxon>
    </lineage>
</organism>
<dbReference type="Proteomes" id="UP000270094">
    <property type="component" value="Unassembled WGS sequence"/>
</dbReference>
<dbReference type="OrthoDB" id="291007at2759"/>
<dbReference type="InterPro" id="IPR001506">
    <property type="entry name" value="Peptidase_M12A"/>
</dbReference>
<dbReference type="GO" id="GO:0006508">
    <property type="term" value="P:proteolysis"/>
    <property type="evidence" value="ECO:0007669"/>
    <property type="project" value="InterPro"/>
</dbReference>
<dbReference type="AlphaFoldDB" id="A0A3P7JTJ1"/>
<dbReference type="EMBL" id="UYYB01105514">
    <property type="protein sequence ID" value="VDM79547.1"/>
    <property type="molecule type" value="Genomic_DNA"/>
</dbReference>
<dbReference type="GO" id="GO:0004222">
    <property type="term" value="F:metalloendopeptidase activity"/>
    <property type="evidence" value="ECO:0007669"/>
    <property type="project" value="InterPro"/>
</dbReference>
<evidence type="ECO:0000313" key="3">
    <source>
        <dbReference type="EMBL" id="VDM79547.1"/>
    </source>
</evidence>
<proteinExistence type="predicted"/>
<dbReference type="PANTHER" id="PTHR10127">
    <property type="entry name" value="DISCOIDIN, CUB, EGF, LAMININ , AND ZINC METALLOPROTEASE DOMAIN CONTAINING"/>
    <property type="match status" value="1"/>
</dbReference>
<evidence type="ECO:0000313" key="4">
    <source>
        <dbReference type="Proteomes" id="UP000270094"/>
    </source>
</evidence>
<dbReference type="Gene3D" id="3.40.390.10">
    <property type="entry name" value="Collagenase (Catalytic Domain)"/>
    <property type="match status" value="1"/>
</dbReference>
<dbReference type="Pfam" id="PF01400">
    <property type="entry name" value="Astacin"/>
    <property type="match status" value="1"/>
</dbReference>
<accession>A0A3P7JTJ1</accession>